<dbReference type="Proteomes" id="UP000028045">
    <property type="component" value="Unassembled WGS sequence"/>
</dbReference>
<sequence length="210" mass="22196">MSRVTAPVAKLSRALNAAPVTHNAGAVIMPKYAELLRNRRGSEHTDSSRGMTTAHRPTPQPSIANRNKPLMQTFYSDASAVSSVPSSHLDASVLPFMGEAAAAAPEAGPRVPLMPDNYTAAASQFSAADASSSSSEATLVSMPQIVAVDPSRVNAMSDVEGIDGVNFGFFYEQQAAQQPKEESQQTSAMLKDLWKGMVDDVLGPSKKFAA</sequence>
<accession>A0A084B3B6</accession>
<protein>
    <submittedName>
        <fullName evidence="2">Uncharacterized protein</fullName>
    </submittedName>
</protein>
<dbReference type="HOGENOM" id="CLU_111200_0_0_1"/>
<feature type="region of interest" description="Disordered" evidence="1">
    <location>
        <begin position="40"/>
        <end position="66"/>
    </location>
</feature>
<proteinExistence type="predicted"/>
<evidence type="ECO:0000313" key="2">
    <source>
        <dbReference type="EMBL" id="KEY72045.1"/>
    </source>
</evidence>
<dbReference type="OrthoDB" id="3993201at2759"/>
<reference evidence="2 3" key="1">
    <citation type="journal article" date="2014" name="BMC Genomics">
        <title>Comparative genome sequencing reveals chemotype-specific gene clusters in the toxigenic black mold Stachybotrys.</title>
        <authorList>
            <person name="Semeiks J."/>
            <person name="Borek D."/>
            <person name="Otwinowski Z."/>
            <person name="Grishin N.V."/>
        </authorList>
    </citation>
    <scope>NUCLEOTIDE SEQUENCE [LARGE SCALE GENOMIC DNA]</scope>
    <source>
        <strain evidence="3">CBS 109288 / IBT 7711</strain>
    </source>
</reference>
<evidence type="ECO:0000256" key="1">
    <source>
        <dbReference type="SAM" id="MobiDB-lite"/>
    </source>
</evidence>
<name>A0A084B3B6_STACB</name>
<gene>
    <name evidence="2" type="ORF">S7711_00062</name>
</gene>
<keyword evidence="3" id="KW-1185">Reference proteome</keyword>
<evidence type="ECO:0000313" key="3">
    <source>
        <dbReference type="Proteomes" id="UP000028045"/>
    </source>
</evidence>
<dbReference type="AlphaFoldDB" id="A0A084B3B6"/>
<organism evidence="2 3">
    <name type="scientific">Stachybotrys chartarum (strain CBS 109288 / IBT 7711)</name>
    <name type="common">Toxic black mold</name>
    <name type="synonym">Stilbospora chartarum</name>
    <dbReference type="NCBI Taxonomy" id="1280523"/>
    <lineage>
        <taxon>Eukaryota</taxon>
        <taxon>Fungi</taxon>
        <taxon>Dikarya</taxon>
        <taxon>Ascomycota</taxon>
        <taxon>Pezizomycotina</taxon>
        <taxon>Sordariomycetes</taxon>
        <taxon>Hypocreomycetidae</taxon>
        <taxon>Hypocreales</taxon>
        <taxon>Stachybotryaceae</taxon>
        <taxon>Stachybotrys</taxon>
    </lineage>
</organism>
<dbReference type="EMBL" id="KL648097">
    <property type="protein sequence ID" value="KEY72045.1"/>
    <property type="molecule type" value="Genomic_DNA"/>
</dbReference>